<organism evidence="1 2">
    <name type="scientific">Malassezia equina</name>
    <dbReference type="NCBI Taxonomy" id="1381935"/>
    <lineage>
        <taxon>Eukaryota</taxon>
        <taxon>Fungi</taxon>
        <taxon>Dikarya</taxon>
        <taxon>Basidiomycota</taxon>
        <taxon>Ustilaginomycotina</taxon>
        <taxon>Malasseziomycetes</taxon>
        <taxon>Malasseziales</taxon>
        <taxon>Malasseziaceae</taxon>
        <taxon>Malassezia</taxon>
    </lineage>
</organism>
<dbReference type="Proteomes" id="UP001214415">
    <property type="component" value="Chromosome 5"/>
</dbReference>
<dbReference type="AlphaFoldDB" id="A0AAF0J4D3"/>
<gene>
    <name evidence="1" type="ORF">MEQU1_002599</name>
</gene>
<protein>
    <submittedName>
        <fullName evidence="1">Uncharacterized protein</fullName>
    </submittedName>
</protein>
<dbReference type="EMBL" id="CP119904">
    <property type="protein sequence ID" value="WFD23905.1"/>
    <property type="molecule type" value="Genomic_DNA"/>
</dbReference>
<keyword evidence="2" id="KW-1185">Reference proteome</keyword>
<sequence>MSRVGQPEMLWVSSSCRPFQKFVEYVGESVDKFGYISRPEGLLYVYRKDREPFDFRTISMPGHSEVTGWGMYGSVLFVWLPEGINPTGTYGELRNLVRDDIPVRVWLTSQAQTAWTVALMRQDGFEFLEFEEGFPGVKQVLFEKDGDSIYGNKVSDEEGACGICHQIIYDLGVKARLRREKSAMNSVKRNMKRISCTF</sequence>
<accession>A0AAF0J4D3</accession>
<name>A0AAF0J4D3_9BASI</name>
<reference evidence="1" key="1">
    <citation type="submission" date="2023-03" db="EMBL/GenBank/DDBJ databases">
        <title>Mating type loci evolution in Malassezia.</title>
        <authorList>
            <person name="Coelho M.A."/>
        </authorList>
    </citation>
    <scope>NUCLEOTIDE SEQUENCE</scope>
    <source>
        <strain evidence="1">CBS 12830</strain>
    </source>
</reference>
<evidence type="ECO:0000313" key="1">
    <source>
        <dbReference type="EMBL" id="WFD23905.1"/>
    </source>
</evidence>
<evidence type="ECO:0000313" key="2">
    <source>
        <dbReference type="Proteomes" id="UP001214415"/>
    </source>
</evidence>
<proteinExistence type="predicted"/>